<sequence length="558" mass="63338">MSENTFPKFHIAEGLTVEAKYLDPLLDDYRNNPLIEALPPIWDEATVANQMASRPVYKTEECSLPPHLRLHCVQRITRDYFQPLSHHLDLEQRISRLLRDGYVGRNPLTPNYAFRARKDAYQLITSGSIEGYPVNNPTSSGFAFVGISGIGKSSAVLRVLSMYPQVVVHSQYRGKNLSLYQIVWVKMDCPHDGSIRGLCLNFFLAVDSLVGSQYYKRYASGRKTVDELLPIMAQVAAVHCIGVLVIDEIQNLIEAKVGSASKMLNFFVQLVNTIGLPVIVVGTFKALPILNGEFRNARRGTGQGDLIWDRLKKDEEWEFLLQGLWKYQWTTNRVSLSEEFIQTMYEESQGITDIAIKLFMLAQWRAIDRGIETISPALLRSVARDQLQLLQPALNALRSGDTRKIEQFGDVYSSLKIDDFLNELSARHKRQERIEILKQELGFDVRNQTANEIVNWLTGAGIHEPVAKEAANRFVEEHFDSLDEVDVHQEALKFAIHLQQKNEPTDVGKKSEKKRTKITPVEADDVRSIVQQGRTKKLTAYASLKAANYIKDPMEFIS</sequence>
<reference evidence="3" key="1">
    <citation type="submission" date="2017-07" db="EMBL/GenBank/DDBJ databases">
        <title>Draft genome sequence of Effusibacillus lacus strain skLN1.</title>
        <authorList>
            <person name="Watanabe M."/>
            <person name="Kojima H."/>
            <person name="Fukui M."/>
        </authorList>
    </citation>
    <scope>NUCLEOTIDE SEQUENCE [LARGE SCALE GENOMIC DNA]</scope>
    <source>
        <strain evidence="3">skLN1</strain>
    </source>
</reference>
<dbReference type="Proteomes" id="UP000217785">
    <property type="component" value="Unassembled WGS sequence"/>
</dbReference>
<name>A0A292YBS2_9BACL</name>
<evidence type="ECO:0000313" key="2">
    <source>
        <dbReference type="EMBL" id="GAX88422.1"/>
    </source>
</evidence>
<protein>
    <submittedName>
        <fullName evidence="2">Transposase</fullName>
    </submittedName>
</protein>
<dbReference type="AlphaFoldDB" id="A0A292YBS2"/>
<keyword evidence="3" id="KW-1185">Reference proteome</keyword>
<accession>A0A292YBS2</accession>
<evidence type="ECO:0000259" key="1">
    <source>
        <dbReference type="Pfam" id="PF13401"/>
    </source>
</evidence>
<dbReference type="Gene3D" id="3.40.50.300">
    <property type="entry name" value="P-loop containing nucleotide triphosphate hydrolases"/>
    <property type="match status" value="1"/>
</dbReference>
<comment type="caution">
    <text evidence="2">The sequence shown here is derived from an EMBL/GenBank/DDBJ whole genome shotgun (WGS) entry which is preliminary data.</text>
</comment>
<dbReference type="SUPFAM" id="SSF52540">
    <property type="entry name" value="P-loop containing nucleoside triphosphate hydrolases"/>
    <property type="match status" value="1"/>
</dbReference>
<dbReference type="InterPro" id="IPR049945">
    <property type="entry name" value="AAA_22"/>
</dbReference>
<gene>
    <name evidence="2" type="ORF">EFBL_0031</name>
</gene>
<dbReference type="Pfam" id="PF13401">
    <property type="entry name" value="AAA_22"/>
    <property type="match status" value="1"/>
</dbReference>
<dbReference type="RefSeq" id="WP_231705617.1">
    <property type="nucleotide sequence ID" value="NZ_BDUF01000002.1"/>
</dbReference>
<proteinExistence type="predicted"/>
<organism evidence="2 3">
    <name type="scientific">Effusibacillus lacus</name>
    <dbReference type="NCBI Taxonomy" id="1348429"/>
    <lineage>
        <taxon>Bacteria</taxon>
        <taxon>Bacillati</taxon>
        <taxon>Bacillota</taxon>
        <taxon>Bacilli</taxon>
        <taxon>Bacillales</taxon>
        <taxon>Alicyclobacillaceae</taxon>
        <taxon>Effusibacillus</taxon>
    </lineage>
</organism>
<evidence type="ECO:0000313" key="3">
    <source>
        <dbReference type="Proteomes" id="UP000217785"/>
    </source>
</evidence>
<dbReference type="GO" id="GO:0016887">
    <property type="term" value="F:ATP hydrolysis activity"/>
    <property type="evidence" value="ECO:0007669"/>
    <property type="project" value="InterPro"/>
</dbReference>
<feature type="domain" description="ORC1/DEAH AAA+ ATPase" evidence="1">
    <location>
        <begin position="143"/>
        <end position="287"/>
    </location>
</feature>
<dbReference type="InterPro" id="IPR027417">
    <property type="entry name" value="P-loop_NTPase"/>
</dbReference>
<dbReference type="EMBL" id="BDUF01000002">
    <property type="protein sequence ID" value="GAX88422.1"/>
    <property type="molecule type" value="Genomic_DNA"/>
</dbReference>